<dbReference type="NCBIfam" id="TIGR01180">
    <property type="entry name" value="aman2_put"/>
    <property type="match status" value="1"/>
</dbReference>
<dbReference type="InterPro" id="IPR041371">
    <property type="entry name" value="GH92_N"/>
</dbReference>
<dbReference type="InterPro" id="IPR012939">
    <property type="entry name" value="Glyco_hydro_92"/>
</dbReference>
<sequence length="792" mass="90044">MNYTYLRLVFPLIFTIYLSCGTKEYRQINDDSIENYSKYVDPNIGTAHSRWFFYTPAALPFGMAKLAPSTNGSYGNKSGWEAVGYDSRHSSIEGFASLHEFQIGGFLFTGITGNLKTVPGTLERPDEGYRSRFSKADEVAEPGYYKVLLKDYNITVELTATERTGWQRYTFPKSDSSYLIFDIGNQLGESGKVKDAQVTYNNNGSVQGYVVTYPEYVKKYQPEGDIKLYFYSEINKKPSIHGVFQGEKTRENEDKISGVGAGMYFKFQTEDQEKIVVKSGFSYTSLENAKLNFRSEVKNLRFDEVVENARVAWENEFQKIKVTDSSISNKTKFYTSLFHALLGRGLSSDVNGQFPQNDGSVGQVPLNPDGKPKFQVYNTDSVWGTFWNLNQLWALVWPTYYNDFLQSQLVVYKNSNWLADGTANGRYVSGVGTNFVGLMIASGFQTGVLKDNLILAYEAALKNEIGYIDRKEGAGKIDLKGFVENGYVSYIPVEESNWRDSPEGSPFSVSHSLEYAYSSYAVAQMAYKLGKLEDYKLLMKLSNNWRGFYEESTGFFRPRLKDGKFLKDFNPLAPWRGFQEGNAWQYTYYVPHNPKDLIKVIGKDKFNTRLDSIFAVSEKTEFGGVGIDAFAGIETLYNHGNQPSLHMSWLFNFSEKPWLTQKWTRLIGNKFYGTEEIHGYGYGQDEDQGQLGGWYVMSSLGIFDVKGLTGQTPTFQFGSPIFDKVEIKVNNQSQKPLIIQTINNGLSNFYVEKIKRNGTPYYRLSIPYKDLVQGDTLNFYMSNIPNKNLMKL</sequence>
<keyword evidence="3" id="KW-0106">Calcium</keyword>
<dbReference type="GO" id="GO:0000224">
    <property type="term" value="F:peptide-N4-(N-acetyl-beta-glucosaminyl)asparagine amidase activity"/>
    <property type="evidence" value="ECO:0007669"/>
    <property type="project" value="TreeGrafter"/>
</dbReference>
<dbReference type="Pfam" id="PF07971">
    <property type="entry name" value="Glyco_hydro_92"/>
    <property type="match status" value="1"/>
</dbReference>
<accession>A0A1M4STI2</accession>
<comment type="subunit">
    <text evidence="2">Monomer.</text>
</comment>
<feature type="domain" description="Glycosyl hydrolase family 92" evidence="4">
    <location>
        <begin position="288"/>
        <end position="782"/>
    </location>
</feature>
<dbReference type="RefSeq" id="WP_072860774.1">
    <property type="nucleotide sequence ID" value="NZ_FQUX01000001.1"/>
</dbReference>
<dbReference type="GO" id="GO:0030246">
    <property type="term" value="F:carbohydrate binding"/>
    <property type="evidence" value="ECO:0007669"/>
    <property type="project" value="InterPro"/>
</dbReference>
<evidence type="ECO:0000256" key="2">
    <source>
        <dbReference type="ARBA" id="ARBA00011245"/>
    </source>
</evidence>
<dbReference type="OrthoDB" id="9804511at2"/>
<dbReference type="PANTHER" id="PTHR12143">
    <property type="entry name" value="PEPTIDE N-GLYCANASE PNGASE -RELATED"/>
    <property type="match status" value="1"/>
</dbReference>
<keyword evidence="7" id="KW-1185">Reference proteome</keyword>
<dbReference type="Gene3D" id="2.70.98.10">
    <property type="match status" value="1"/>
</dbReference>
<dbReference type="Proteomes" id="UP000184406">
    <property type="component" value="Unassembled WGS sequence"/>
</dbReference>
<comment type="cofactor">
    <cofactor evidence="1">
        <name>Ca(2+)</name>
        <dbReference type="ChEBI" id="CHEBI:29108"/>
    </cofactor>
</comment>
<evidence type="ECO:0000256" key="1">
    <source>
        <dbReference type="ARBA" id="ARBA00001913"/>
    </source>
</evidence>
<dbReference type="Gene3D" id="3.30.2080.10">
    <property type="entry name" value="GH92 mannosidase domain"/>
    <property type="match status" value="1"/>
</dbReference>
<reference evidence="7" key="1">
    <citation type="submission" date="2016-11" db="EMBL/GenBank/DDBJ databases">
        <authorList>
            <person name="Varghese N."/>
            <person name="Submissions S."/>
        </authorList>
    </citation>
    <scope>NUCLEOTIDE SEQUENCE [LARGE SCALE GENOMIC DNA]</scope>
    <source>
        <strain evidence="7">DSM 17539</strain>
    </source>
</reference>
<dbReference type="InterPro" id="IPR014718">
    <property type="entry name" value="GH-type_carb-bd"/>
</dbReference>
<evidence type="ECO:0000256" key="3">
    <source>
        <dbReference type="ARBA" id="ARBA00022837"/>
    </source>
</evidence>
<protein>
    <submittedName>
        <fullName evidence="6">Alpha-1,2-mannosidase, putative</fullName>
    </submittedName>
</protein>
<dbReference type="EMBL" id="FQUX01000001">
    <property type="protein sequence ID" value="SHE35540.1"/>
    <property type="molecule type" value="Genomic_DNA"/>
</dbReference>
<evidence type="ECO:0000313" key="7">
    <source>
        <dbReference type="Proteomes" id="UP000184406"/>
    </source>
</evidence>
<gene>
    <name evidence="6" type="ORF">SAMN03080594_10124</name>
</gene>
<dbReference type="GO" id="GO:0005829">
    <property type="term" value="C:cytosol"/>
    <property type="evidence" value="ECO:0007669"/>
    <property type="project" value="TreeGrafter"/>
</dbReference>
<evidence type="ECO:0000313" key="6">
    <source>
        <dbReference type="EMBL" id="SHE35540.1"/>
    </source>
</evidence>
<dbReference type="SUPFAM" id="SSF48208">
    <property type="entry name" value="Six-hairpin glycosidases"/>
    <property type="match status" value="1"/>
</dbReference>
<dbReference type="InterPro" id="IPR005887">
    <property type="entry name" value="GH92_a_mannosidase_put"/>
</dbReference>
<proteinExistence type="predicted"/>
<evidence type="ECO:0000259" key="5">
    <source>
        <dbReference type="Pfam" id="PF17678"/>
    </source>
</evidence>
<dbReference type="Gene3D" id="1.20.1050.60">
    <property type="entry name" value="alpha-1,2-mannosidase"/>
    <property type="match status" value="1"/>
</dbReference>
<dbReference type="Pfam" id="PF17678">
    <property type="entry name" value="Glyco_hydro_92N"/>
    <property type="match status" value="1"/>
</dbReference>
<evidence type="ECO:0000259" key="4">
    <source>
        <dbReference type="Pfam" id="PF07971"/>
    </source>
</evidence>
<dbReference type="InterPro" id="IPR008928">
    <property type="entry name" value="6-hairpin_glycosidase_sf"/>
</dbReference>
<dbReference type="GO" id="GO:0005975">
    <property type="term" value="P:carbohydrate metabolic process"/>
    <property type="evidence" value="ECO:0007669"/>
    <property type="project" value="InterPro"/>
</dbReference>
<dbReference type="GO" id="GO:0006516">
    <property type="term" value="P:glycoprotein catabolic process"/>
    <property type="evidence" value="ECO:0007669"/>
    <property type="project" value="TreeGrafter"/>
</dbReference>
<dbReference type="AlphaFoldDB" id="A0A1M4STI2"/>
<name>A0A1M4STI2_9FLAO</name>
<organism evidence="6 7">
    <name type="scientific">Arenibacter palladensis</name>
    <dbReference type="NCBI Taxonomy" id="237373"/>
    <lineage>
        <taxon>Bacteria</taxon>
        <taxon>Pseudomonadati</taxon>
        <taxon>Bacteroidota</taxon>
        <taxon>Flavobacteriia</taxon>
        <taxon>Flavobacteriales</taxon>
        <taxon>Flavobacteriaceae</taxon>
        <taxon>Arenibacter</taxon>
    </lineage>
</organism>
<feature type="domain" description="Glycosyl hydrolase family 92 N-terminal" evidence="5">
    <location>
        <begin position="39"/>
        <end position="282"/>
    </location>
</feature>
<dbReference type="InterPro" id="IPR050883">
    <property type="entry name" value="PNGase"/>
</dbReference>
<dbReference type="Gene3D" id="1.20.1610.10">
    <property type="entry name" value="alpha-1,2-mannosidases domains"/>
    <property type="match status" value="1"/>
</dbReference>
<dbReference type="PANTHER" id="PTHR12143:SF39">
    <property type="entry name" value="SECRETED PROTEIN"/>
    <property type="match status" value="1"/>
</dbReference>